<reference evidence="3" key="1">
    <citation type="submission" date="2018-06" db="EMBL/GenBank/DDBJ databases">
        <authorList>
            <person name="Zhirakovskaya E."/>
        </authorList>
    </citation>
    <scope>NUCLEOTIDE SEQUENCE</scope>
</reference>
<dbReference type="PANTHER" id="PTHR35894:SF7">
    <property type="entry name" value="GENERAL SECRETION PATHWAY PROTEIN A-RELATED"/>
    <property type="match status" value="1"/>
</dbReference>
<sequence>MYLEHFGLTEPPFSLTPDTSYFFSYGHYADALNTLLVALKTGEGFIKVTGEVGTGKTLLCRKLLNTLDEKFITAYIPNPMVTPYGLLTAVAEELGVKIDRHYGHHQLLKMITERLIQFTTEGKRIVLCMDEAQAMSIETLESLRLLTNMETEKNKLLQVVLFAQPELNDKLNCQEIRQLKQRITFSYTLEPIDKAGMASYVTHRLMTAGYQGGELFSVSALNKLYKASRGIPRLINILSHKSMLVSYGKGDQHVSPVHMQVAVKDTEDAQLRPHLGQDMMQGGAWVAVSLALAAIAGMLVQSA</sequence>
<dbReference type="InterPro" id="IPR049945">
    <property type="entry name" value="AAA_22"/>
</dbReference>
<keyword evidence="1" id="KW-0472">Membrane</keyword>
<keyword evidence="1" id="KW-0812">Transmembrane</keyword>
<evidence type="ECO:0000256" key="1">
    <source>
        <dbReference type="SAM" id="Phobius"/>
    </source>
</evidence>
<feature type="transmembrane region" description="Helical" evidence="1">
    <location>
        <begin position="282"/>
        <end position="300"/>
    </location>
</feature>
<accession>A0A3B1API8</accession>
<dbReference type="SUPFAM" id="SSF52540">
    <property type="entry name" value="P-loop containing nucleoside triphosphate hydrolases"/>
    <property type="match status" value="1"/>
</dbReference>
<keyword evidence="1" id="KW-1133">Transmembrane helix</keyword>
<evidence type="ECO:0000259" key="2">
    <source>
        <dbReference type="Pfam" id="PF13401"/>
    </source>
</evidence>
<dbReference type="AlphaFoldDB" id="A0A3B1API8"/>
<dbReference type="PANTHER" id="PTHR35894">
    <property type="entry name" value="GENERAL SECRETION PATHWAY PROTEIN A-RELATED"/>
    <property type="match status" value="1"/>
</dbReference>
<dbReference type="InterPro" id="IPR052026">
    <property type="entry name" value="ExeA_AAA_ATPase_DNA-bind"/>
</dbReference>
<dbReference type="GO" id="GO:0016887">
    <property type="term" value="F:ATP hydrolysis activity"/>
    <property type="evidence" value="ECO:0007669"/>
    <property type="project" value="InterPro"/>
</dbReference>
<name>A0A3B1API8_9ZZZZ</name>
<organism evidence="3">
    <name type="scientific">hydrothermal vent metagenome</name>
    <dbReference type="NCBI Taxonomy" id="652676"/>
    <lineage>
        <taxon>unclassified sequences</taxon>
        <taxon>metagenomes</taxon>
        <taxon>ecological metagenomes</taxon>
    </lineage>
</organism>
<dbReference type="Gene3D" id="3.40.50.300">
    <property type="entry name" value="P-loop containing nucleotide triphosphate hydrolases"/>
    <property type="match status" value="1"/>
</dbReference>
<feature type="domain" description="ORC1/DEAH AAA+ ATPase" evidence="2">
    <location>
        <begin position="42"/>
        <end position="171"/>
    </location>
</feature>
<proteinExistence type="predicted"/>
<dbReference type="Pfam" id="PF13401">
    <property type="entry name" value="AAA_22"/>
    <property type="match status" value="1"/>
</dbReference>
<evidence type="ECO:0000313" key="3">
    <source>
        <dbReference type="EMBL" id="VAX07869.1"/>
    </source>
</evidence>
<dbReference type="InterPro" id="IPR027417">
    <property type="entry name" value="P-loop_NTPase"/>
</dbReference>
<gene>
    <name evidence="3" type="ORF">MNBD_GAMMA25-1130</name>
</gene>
<dbReference type="EMBL" id="UOFY01000021">
    <property type="protein sequence ID" value="VAX07869.1"/>
    <property type="molecule type" value="Genomic_DNA"/>
</dbReference>
<protein>
    <submittedName>
        <fullName evidence="3">MSHA biogenesis protein MshM</fullName>
    </submittedName>
</protein>